<feature type="signal peptide" evidence="1">
    <location>
        <begin position="1"/>
        <end position="15"/>
    </location>
</feature>
<proteinExistence type="predicted"/>
<keyword evidence="3" id="KW-1185">Reference proteome</keyword>
<name>A0A9Q8X3X7_9GAMM</name>
<evidence type="ECO:0000256" key="1">
    <source>
        <dbReference type="SAM" id="SignalP"/>
    </source>
</evidence>
<dbReference type="Gene3D" id="3.40.50.1820">
    <property type="entry name" value="alpha/beta hydrolase"/>
    <property type="match status" value="1"/>
</dbReference>
<dbReference type="GO" id="GO:0016787">
    <property type="term" value="F:hydrolase activity"/>
    <property type="evidence" value="ECO:0007669"/>
    <property type="project" value="UniProtKB-KW"/>
</dbReference>
<dbReference type="SUPFAM" id="SSF53474">
    <property type="entry name" value="alpha/beta-Hydrolases"/>
    <property type="match status" value="1"/>
</dbReference>
<organism evidence="2 3">
    <name type="scientific">SAR86 cluster bacterium</name>
    <dbReference type="NCBI Taxonomy" id="2030880"/>
    <lineage>
        <taxon>Bacteria</taxon>
        <taxon>Pseudomonadati</taxon>
        <taxon>Pseudomonadota</taxon>
        <taxon>Gammaproteobacteria</taxon>
        <taxon>SAR86 cluster</taxon>
    </lineage>
</organism>
<dbReference type="Proteomes" id="UP001056381">
    <property type="component" value="Chromosome"/>
</dbReference>
<reference evidence="2" key="1">
    <citation type="submission" date="2022-05" db="EMBL/GenBank/DDBJ databases">
        <title>Single-amplified genomics reveal most streamlined microbe among free-living bacteria.</title>
        <authorList>
            <person name="Roda-Garcia J."/>
            <person name="Haro-Moreno J.M."/>
            <person name="Rodriguez-Valera F."/>
            <person name="Almagro-Moreno S."/>
            <person name="Lopez-Perez M."/>
        </authorList>
    </citation>
    <scope>NUCLEOTIDE SEQUENCE</scope>
    <source>
        <strain evidence="2">TMED112-D2-2</strain>
    </source>
</reference>
<dbReference type="InterPro" id="IPR029058">
    <property type="entry name" value="AB_hydrolase_fold"/>
</dbReference>
<feature type="chain" id="PRO_5040449117" evidence="1">
    <location>
        <begin position="16"/>
        <end position="234"/>
    </location>
</feature>
<dbReference type="EMBL" id="CP097966">
    <property type="protein sequence ID" value="URQ63138.1"/>
    <property type="molecule type" value="Genomic_DNA"/>
</dbReference>
<evidence type="ECO:0000313" key="3">
    <source>
        <dbReference type="Proteomes" id="UP001056381"/>
    </source>
</evidence>
<keyword evidence="1" id="KW-0732">Signal</keyword>
<keyword evidence="2" id="KW-0378">Hydrolase</keyword>
<sequence>MRLIFLFLFSLNLFALDINDLRTSFEKDGAFVTGKILTKLNNGLHFLEKERDFQKTLLIAIHGRGTEGYEWVYPLINLDKKNNRLSFYRWNTIGCPNEAIRKISFEISRLKERYEKIVLIGHSYGGLVVSKILTDDFDYKVEGHFVAAPLKGNFLIRTFCGYTPPRKINENNLGFNWMTIKELDGEFRNLKSDPQLLEIEGVVAKRLPEEYNGNRLGHNWSISWLTDHLNSKKN</sequence>
<dbReference type="AlphaFoldDB" id="A0A9Q8X3X7"/>
<accession>A0A9Q8X3X7</accession>
<gene>
    <name evidence="2" type="ORF">M9B40_05285</name>
</gene>
<protein>
    <submittedName>
        <fullName evidence="2">Alpha/beta hydrolase</fullName>
    </submittedName>
</protein>
<evidence type="ECO:0000313" key="2">
    <source>
        <dbReference type="EMBL" id="URQ63138.1"/>
    </source>
</evidence>